<reference evidence="2" key="3">
    <citation type="submission" date="2024-05" db="EMBL/GenBank/DDBJ databases">
        <title>Description of novel Chryseobacterium sp. strain C-2.</title>
        <authorList>
            <person name="Saticioglu I.B."/>
        </authorList>
    </citation>
    <scope>NUCLEOTIDE SEQUENCE</scope>
    <source>
        <strain evidence="2">C-2</strain>
    </source>
</reference>
<dbReference type="PROSITE" id="PS50005">
    <property type="entry name" value="TPR"/>
    <property type="match status" value="1"/>
</dbReference>
<dbReference type="Gene3D" id="1.25.40.10">
    <property type="entry name" value="Tetratricopeptide repeat domain"/>
    <property type="match status" value="1"/>
</dbReference>
<comment type="caution">
    <text evidence="3">The sequence shown here is derived from an EMBL/GenBank/DDBJ whole genome shotgun (WGS) entry which is preliminary data.</text>
</comment>
<dbReference type="Proteomes" id="UP001107960">
    <property type="component" value="Unassembled WGS sequence"/>
</dbReference>
<evidence type="ECO:0000313" key="3">
    <source>
        <dbReference type="EMBL" id="MCC9036304.1"/>
    </source>
</evidence>
<dbReference type="AlphaFoldDB" id="A0A9Q3UWC9"/>
<keyword evidence="4" id="KW-1185">Reference proteome</keyword>
<evidence type="ECO:0000313" key="5">
    <source>
        <dbReference type="Proteomes" id="UP001107960"/>
    </source>
</evidence>
<dbReference type="EMBL" id="JACXXP010000001">
    <property type="protein sequence ID" value="MBD3903404.1"/>
    <property type="molecule type" value="Genomic_DNA"/>
</dbReference>
<accession>A0A9Q3UWC9</accession>
<keyword evidence="1" id="KW-0802">TPR repeat</keyword>
<name>A0A9Q3UWC9_9FLAO</name>
<proteinExistence type="predicted"/>
<dbReference type="Gene3D" id="3.40.50.300">
    <property type="entry name" value="P-loop containing nucleotide triphosphate hydrolases"/>
    <property type="match status" value="1"/>
</dbReference>
<dbReference type="SUPFAM" id="SSF48452">
    <property type="entry name" value="TPR-like"/>
    <property type="match status" value="1"/>
</dbReference>
<sequence>MDIDLDSIKIFKRNTDAIFTNRGFYYQYLSVLKKWVTNFVNDNDTPIYTEVENDIKEIGENYIFTQLKCYSSEFSLNSKEIKSSIFDFFITYIKYRQDNIFPLFSFVTNSGIKKNEKLLGKWLSREVFNDNKELELLKKKNREILRSESNKIRQSKLNLQNLSVERRLEINGNYQAICSIFENDLLIEDFCRSVRWEFGEQTTEEAIDKIKSEILTLLKDKAFNGRSTQIIFRLLLSEINRCSQETEEYKRCVTNSDLQKLLELADVDIKNRIDFKFIHLIGVEIEELKDRVKNIETVQEKQCSEIKKLKPRNLENTDLTLIPYINNVENIIGWDTEIEGIFNILNQKNLTAIHNFRGVGKTTFIKKFLAKYRNEYNNLVWLNIEKSLHSAFVLNDVLISNLDIYLDKELTIEQQFNAILSEMDKYGNNNLLILDIQKNAENIVDLNKIVSLRNWKKIILSRNRYKSYNPQPLPYLQFEDAKKLFQLHCSQENIDDNIFREFLEYIDYNNLIIELVAKTIENSFDLTLEFIFGSLKKQNLNNESLKIDIEISEEDSKTIRIFDFLLQKFTIEGLENNEKYFLEYLSLLPSSNIIIEDLILICGKDYVESNKIYFVNVINSLERKGFIQYENGRNSIRVHKILQDAILYSIRDKNSAFFNSFHYIAWLTGRLSDGYNSPKESFRYLKYAESILNSIKEQYRESVYQPLLLLENEYLHLSSFFFIRENTTDLWKDLITRSENYLGREDVCLAAMYNNLALSLKHEKSIDEIISYLNKAVKIYYKNSGSYKDGDLLMFVTVLNNLAQAYLFQNDFDNTIKAFSKVAALRKKHYFYSDAQIGVGYTILSEIYKKTKNFDKSESLIKEAIKYHNLIPLEKRNDFLLSSYYNKLSEYSLMKNNLQDALTYQQKCVEILESEEIQNAHISYMYQFLIDLCKVCNDFDSVKIYEDKLKSVEQ</sequence>
<evidence type="ECO:0000256" key="1">
    <source>
        <dbReference type="PROSITE-ProRule" id="PRU00339"/>
    </source>
</evidence>
<dbReference type="Pfam" id="PF13181">
    <property type="entry name" value="TPR_8"/>
    <property type="match status" value="1"/>
</dbReference>
<organism evidence="3 5">
    <name type="scientific">Chryseobacterium muglaense</name>
    <dbReference type="NCBI Taxonomy" id="2893752"/>
    <lineage>
        <taxon>Bacteria</taxon>
        <taxon>Pseudomonadati</taxon>
        <taxon>Bacteroidota</taxon>
        <taxon>Flavobacteriia</taxon>
        <taxon>Flavobacteriales</taxon>
        <taxon>Weeksellaceae</taxon>
        <taxon>Chryseobacterium group</taxon>
        <taxon>Chryseobacterium</taxon>
    </lineage>
</organism>
<dbReference type="Proteomes" id="UP000603715">
    <property type="component" value="Unassembled WGS sequence"/>
</dbReference>
<evidence type="ECO:0008006" key="6">
    <source>
        <dbReference type="Google" id="ProtNLM"/>
    </source>
</evidence>
<evidence type="ECO:0000313" key="2">
    <source>
        <dbReference type="EMBL" id="MBD3903404.1"/>
    </source>
</evidence>
<evidence type="ECO:0000313" key="4">
    <source>
        <dbReference type="Proteomes" id="UP000603715"/>
    </source>
</evidence>
<protein>
    <recommendedName>
        <fullName evidence="6">NB-ARC domain-containing protein</fullName>
    </recommendedName>
</protein>
<feature type="repeat" description="TPR" evidence="1">
    <location>
        <begin position="796"/>
        <end position="829"/>
    </location>
</feature>
<gene>
    <name evidence="2" type="ORF">IEW27_02175</name>
    <name evidence="3" type="ORF">LNP80_18965</name>
</gene>
<dbReference type="SUPFAM" id="SSF52540">
    <property type="entry name" value="P-loop containing nucleoside triphosphate hydrolases"/>
    <property type="match status" value="1"/>
</dbReference>
<dbReference type="InterPro" id="IPR027417">
    <property type="entry name" value="P-loop_NTPase"/>
</dbReference>
<reference evidence="3" key="1">
    <citation type="submission" date="2021-11" db="EMBL/GenBank/DDBJ databases">
        <title>Description of novel Chryseobacterium species.</title>
        <authorList>
            <person name="Saticioglu I.B."/>
            <person name="Ay H."/>
            <person name="Altun S."/>
            <person name="Duman M."/>
        </authorList>
    </citation>
    <scope>NUCLEOTIDE SEQUENCE</scope>
    <source>
        <strain evidence="3">C-39</strain>
    </source>
</reference>
<dbReference type="InterPro" id="IPR019734">
    <property type="entry name" value="TPR_rpt"/>
</dbReference>
<reference evidence="4" key="2">
    <citation type="submission" date="2023-07" db="EMBL/GenBank/DDBJ databases">
        <title>Description of novel Chryseobacterium sp. strain C-2.</title>
        <authorList>
            <person name="Saticioglu I.B."/>
        </authorList>
    </citation>
    <scope>NUCLEOTIDE SEQUENCE [LARGE SCALE GENOMIC DNA]</scope>
    <source>
        <strain evidence="4">C-2</strain>
    </source>
</reference>
<dbReference type="RefSeq" id="WP_191178032.1">
    <property type="nucleotide sequence ID" value="NZ_JACXXP010000001.1"/>
</dbReference>
<dbReference type="InterPro" id="IPR011990">
    <property type="entry name" value="TPR-like_helical_dom_sf"/>
</dbReference>
<dbReference type="EMBL" id="JAJJML010000001">
    <property type="protein sequence ID" value="MCC9036304.1"/>
    <property type="molecule type" value="Genomic_DNA"/>
</dbReference>
<dbReference type="SMART" id="SM00028">
    <property type="entry name" value="TPR"/>
    <property type="match status" value="4"/>
</dbReference>